<dbReference type="PATRIC" id="fig|658445.3.peg.398"/>
<accession>A0A0C5WR07</accession>
<evidence type="ECO:0000313" key="7">
    <source>
        <dbReference type="EMBL" id="AJR05390.1"/>
    </source>
</evidence>
<dbReference type="PROSITE" id="PS01037">
    <property type="entry name" value="SBP_BACTERIAL_1"/>
    <property type="match status" value="1"/>
</dbReference>
<dbReference type="PANTHER" id="PTHR30061">
    <property type="entry name" value="MALTOSE-BINDING PERIPLASMIC PROTEIN"/>
    <property type="match status" value="1"/>
</dbReference>
<protein>
    <recommendedName>
        <fullName evidence="5 6">Maltodextrin-binding protein</fullName>
    </recommendedName>
</protein>
<evidence type="ECO:0000256" key="4">
    <source>
        <dbReference type="ARBA" id="ARBA00022729"/>
    </source>
</evidence>
<evidence type="ECO:0000256" key="1">
    <source>
        <dbReference type="ARBA" id="ARBA00008520"/>
    </source>
</evidence>
<dbReference type="GO" id="GO:0042597">
    <property type="term" value="C:periplasmic space"/>
    <property type="evidence" value="ECO:0007669"/>
    <property type="project" value="UniProtKB-SubCell"/>
</dbReference>
<dbReference type="STRING" id="658445.H744_1c0365"/>
<dbReference type="PANTHER" id="PTHR30061:SF50">
    <property type="entry name" value="MALTOSE_MALTODEXTRIN-BINDING PERIPLASMIC PROTEIN"/>
    <property type="match status" value="1"/>
</dbReference>
<dbReference type="EMBL" id="CP005973">
    <property type="protein sequence ID" value="AJR05390.1"/>
    <property type="molecule type" value="Genomic_DNA"/>
</dbReference>
<evidence type="ECO:0000256" key="6">
    <source>
        <dbReference type="RuleBase" id="RU365005"/>
    </source>
</evidence>
<keyword evidence="3 6" id="KW-0762">Sugar transport</keyword>
<keyword evidence="6" id="KW-0574">Periplasm</keyword>
<feature type="signal peptide" evidence="6">
    <location>
        <begin position="1"/>
        <end position="37"/>
    </location>
</feature>
<comment type="function">
    <text evidence="6">Part of the ABC transporter complex MalEFGK involved in maltose/maltodextrin import. Binds maltose and higher maltodextrins.</text>
</comment>
<dbReference type="PRINTS" id="PR00181">
    <property type="entry name" value="MALTOSEBP"/>
</dbReference>
<comment type="subcellular location">
    <subcellularLocation>
        <location evidence="6">Periplasm</location>
    </subcellularLocation>
</comment>
<comment type="similarity">
    <text evidence="1 6">Belongs to the bacterial solute-binding protein 1 family.</text>
</comment>
<dbReference type="InterPro" id="IPR006061">
    <property type="entry name" value="SBP_1_CS"/>
</dbReference>
<dbReference type="SUPFAM" id="SSF53850">
    <property type="entry name" value="Periplasmic binding protein-like II"/>
    <property type="match status" value="1"/>
</dbReference>
<dbReference type="Pfam" id="PF01547">
    <property type="entry name" value="SBP_bac_1"/>
    <property type="match status" value="1"/>
</dbReference>
<dbReference type="InterPro" id="IPR006059">
    <property type="entry name" value="SBP"/>
</dbReference>
<evidence type="ECO:0000256" key="2">
    <source>
        <dbReference type="ARBA" id="ARBA00022448"/>
    </source>
</evidence>
<keyword evidence="2 6" id="KW-0813">Transport</keyword>
<evidence type="ECO:0000313" key="8">
    <source>
        <dbReference type="Proteomes" id="UP000032303"/>
    </source>
</evidence>
<organism evidence="7 8">
    <name type="scientific">Photobacterium gaetbulicola Gung47</name>
    <dbReference type="NCBI Taxonomy" id="658445"/>
    <lineage>
        <taxon>Bacteria</taxon>
        <taxon>Pseudomonadati</taxon>
        <taxon>Pseudomonadota</taxon>
        <taxon>Gammaproteobacteria</taxon>
        <taxon>Vibrionales</taxon>
        <taxon>Vibrionaceae</taxon>
        <taxon>Photobacterium</taxon>
    </lineage>
</organism>
<dbReference type="InterPro" id="IPR006060">
    <property type="entry name" value="Maltose/Cyclodextrin-bd"/>
</dbReference>
<dbReference type="GO" id="GO:0015144">
    <property type="term" value="F:carbohydrate transmembrane transporter activity"/>
    <property type="evidence" value="ECO:0007669"/>
    <property type="project" value="InterPro"/>
</dbReference>
<dbReference type="HOGENOM" id="CLU_031285_17_0_6"/>
<evidence type="ECO:0000256" key="3">
    <source>
        <dbReference type="ARBA" id="ARBA00022597"/>
    </source>
</evidence>
<evidence type="ECO:0000256" key="5">
    <source>
        <dbReference type="ARBA" id="ARBA00030303"/>
    </source>
</evidence>
<dbReference type="AlphaFoldDB" id="A0A0C5WR07"/>
<keyword evidence="8" id="KW-1185">Reference proteome</keyword>
<dbReference type="GO" id="GO:0042956">
    <property type="term" value="P:maltodextrin transmembrane transport"/>
    <property type="evidence" value="ECO:0007669"/>
    <property type="project" value="TreeGrafter"/>
</dbReference>
<gene>
    <name evidence="7" type="ORF">H744_1c0365</name>
</gene>
<dbReference type="GO" id="GO:1901982">
    <property type="term" value="F:maltose binding"/>
    <property type="evidence" value="ECO:0007669"/>
    <property type="project" value="TreeGrafter"/>
</dbReference>
<dbReference type="Proteomes" id="UP000032303">
    <property type="component" value="Chromosome 1"/>
</dbReference>
<dbReference type="Gene3D" id="3.40.190.10">
    <property type="entry name" value="Periplasmic binding protein-like II"/>
    <property type="match status" value="2"/>
</dbReference>
<dbReference type="NCBIfam" id="NF007011">
    <property type="entry name" value="PRK09474.1"/>
    <property type="match status" value="1"/>
</dbReference>
<keyword evidence="4 6" id="KW-0732">Signal</keyword>
<dbReference type="GO" id="GO:0055052">
    <property type="term" value="C:ATP-binding cassette (ABC) transporter complex, substrate-binding subunit-containing"/>
    <property type="evidence" value="ECO:0007669"/>
    <property type="project" value="TreeGrafter"/>
</dbReference>
<reference evidence="7 8" key="1">
    <citation type="submission" date="2013-05" db="EMBL/GenBank/DDBJ databases">
        <title>Complete genome sequence of the lipase-producing bacterium Photobacterium gaetbulicola Gung47.</title>
        <authorList>
            <person name="Kim Y.-O."/>
        </authorList>
    </citation>
    <scope>NUCLEOTIDE SEQUENCE [LARGE SCALE GENOMIC DNA]</scope>
    <source>
        <strain evidence="7 8">Gung47</strain>
    </source>
</reference>
<proteinExistence type="inferred from homology"/>
<dbReference type="GO" id="GO:0015768">
    <property type="term" value="P:maltose transport"/>
    <property type="evidence" value="ECO:0007669"/>
    <property type="project" value="TreeGrafter"/>
</dbReference>
<sequence>MLGSNKNNLEVTMKRVMKSFALCSLTAALAFPMAASAMQEGEILIWINGDKGYEGLAEVGRQFEEDTGVKVNVQYPESLEAKFQQVAPTGGGPDIIFWAHDRFGGYAKSGLLTEIKPSQAFKDKLVDFSWDAVTYEGKLVGYPIALESPSLIYNKDLLPEPPKTWEELYEIEKQMAAKGKKAIMWDVKNAYFTWPMISANGGYAFKKTETGFDGKQIGINNEAGVAGLSFLVDLSKKGVVSADMDYAVSESEFNKGNVAMTINGPWSWGNLEKSKINYGVAVFPTLNGGKSNPFVGVLSAGINSASPNTDLAVEFLENYLITDEGLAKVNNDKPLGAVTLKSFQQELSKDSRIAATMTNAENGEIMPNIPEMTAYWFAEGAAIENALLGRQTVQEALDTAASQIR</sequence>
<name>A0A0C5WR07_9GAMM</name>
<feature type="chain" id="PRO_5013429583" description="Maltodextrin-binding protein" evidence="6">
    <location>
        <begin position="38"/>
        <end position="405"/>
    </location>
</feature>
<dbReference type="KEGG" id="pgb:H744_1c0365"/>